<reference evidence="3 4" key="1">
    <citation type="journal article" date="2018" name="BMC Genomics">
        <title>Genes significantly associated with lineage II food isolates of Listeria monocytogenes.</title>
        <authorList>
            <person name="Pirone-Davies C."/>
            <person name="Chen Y."/>
            <person name="Pightling A."/>
            <person name="Ryan G."/>
            <person name="Wang Y."/>
            <person name="Yao K."/>
            <person name="Hoffmann M."/>
            <person name="Allard M.W."/>
        </authorList>
    </citation>
    <scope>NUCLEOTIDE SEQUENCE [LARGE SCALE GENOMIC DNA]</scope>
    <source>
        <strain evidence="3 4">PNUSAL000550</strain>
    </source>
</reference>
<evidence type="ECO:0000256" key="1">
    <source>
        <dbReference type="SAM" id="MobiDB-lite"/>
    </source>
</evidence>
<name>A0A9P1WVR1_LISMN</name>
<accession>A0A9P1WVR1</accession>
<dbReference type="EMBL" id="QXLS01000012">
    <property type="protein sequence ID" value="RKA04735.1"/>
    <property type="molecule type" value="Genomic_DNA"/>
</dbReference>
<sequence>MSYKPTNPFYLTSKWKRKRKKILRRDEYLCQESRRFGRTESAEVVHHIYPIELYPELAFEDWNLISLSNCSHNSMHKRGSHELTAKGLRWQERRKKEFESFYSSPPSNVSEKSSGDTEGGDFFQ</sequence>
<evidence type="ECO:0000313" key="4">
    <source>
        <dbReference type="Proteomes" id="UP000272537"/>
    </source>
</evidence>
<keyword evidence="2" id="KW-0540">Nuclease</keyword>
<evidence type="ECO:0000313" key="2">
    <source>
        <dbReference type="EMBL" id="EAC5550797.1"/>
    </source>
</evidence>
<reference evidence="2 5" key="2">
    <citation type="submission" date="2018-06" db="EMBL/GenBank/DDBJ databases">
        <authorList>
            <consortium name="GenomeTrakr: Next Generation Sequencing Network for Food Pathogen Tracability"/>
        </authorList>
    </citation>
    <scope>NUCLEOTIDE SEQUENCE [LARGE SCALE GENOMIC DNA]</scope>
    <source>
        <strain evidence="2 5">FDA00007096</strain>
    </source>
</reference>
<comment type="caution">
    <text evidence="2">The sequence shown here is derived from an EMBL/GenBank/DDBJ whole genome shotgun (WGS) entry which is preliminary data.</text>
</comment>
<gene>
    <name evidence="2" type="ORF">ARY78_10180</name>
    <name evidence="3" type="ORF">DYZ80_03067</name>
</gene>
<dbReference type="Proteomes" id="UP000365297">
    <property type="component" value="Unassembled WGS sequence"/>
</dbReference>
<dbReference type="GO" id="GO:0004519">
    <property type="term" value="F:endonuclease activity"/>
    <property type="evidence" value="ECO:0007669"/>
    <property type="project" value="UniProtKB-KW"/>
</dbReference>
<proteinExistence type="predicted"/>
<evidence type="ECO:0000313" key="3">
    <source>
        <dbReference type="EMBL" id="RKA04735.1"/>
    </source>
</evidence>
<protein>
    <submittedName>
        <fullName evidence="2">HNH endonuclease</fullName>
    </submittedName>
</protein>
<organism evidence="2 5">
    <name type="scientific">Listeria monocytogenes</name>
    <dbReference type="NCBI Taxonomy" id="1639"/>
    <lineage>
        <taxon>Bacteria</taxon>
        <taxon>Bacillati</taxon>
        <taxon>Bacillota</taxon>
        <taxon>Bacilli</taxon>
        <taxon>Bacillales</taxon>
        <taxon>Listeriaceae</taxon>
        <taxon>Listeria</taxon>
    </lineage>
</organism>
<keyword evidence="2" id="KW-0378">Hydrolase</keyword>
<evidence type="ECO:0000313" key="5">
    <source>
        <dbReference type="Proteomes" id="UP000365297"/>
    </source>
</evidence>
<dbReference type="Proteomes" id="UP000272537">
    <property type="component" value="Unassembled WGS sequence"/>
</dbReference>
<dbReference type="AlphaFoldDB" id="A0A9P1WVR1"/>
<feature type="region of interest" description="Disordered" evidence="1">
    <location>
        <begin position="99"/>
        <end position="124"/>
    </location>
</feature>
<keyword evidence="2" id="KW-0255">Endonuclease</keyword>
<dbReference type="EMBL" id="AAAIXK010000005">
    <property type="protein sequence ID" value="EAC5550797.1"/>
    <property type="molecule type" value="Genomic_DNA"/>
</dbReference>
<feature type="compositionally biased region" description="Low complexity" evidence="1">
    <location>
        <begin position="103"/>
        <end position="112"/>
    </location>
</feature>